<dbReference type="InterPro" id="IPR052380">
    <property type="entry name" value="Viral_DNA_packaging_terminase"/>
</dbReference>
<dbReference type="Gene3D" id="3.40.50.300">
    <property type="entry name" value="P-loop containing nucleotide triphosphate hydrolases"/>
    <property type="match status" value="1"/>
</dbReference>
<dbReference type="InterPro" id="IPR035413">
    <property type="entry name" value="Terminase_L_C"/>
</dbReference>
<dbReference type="InterPro" id="IPR006437">
    <property type="entry name" value="Phage_terminase_lsu"/>
</dbReference>
<protein>
    <submittedName>
        <fullName evidence="3">Terminase large subunit</fullName>
    </submittedName>
</protein>
<dbReference type="PANTHER" id="PTHR39184">
    <property type="match status" value="1"/>
</dbReference>
<dbReference type="Pfam" id="PF04466">
    <property type="entry name" value="Terminase_3"/>
    <property type="match status" value="1"/>
</dbReference>
<dbReference type="NCBIfam" id="TIGR01547">
    <property type="entry name" value="phage_term_2"/>
    <property type="match status" value="1"/>
</dbReference>
<proteinExistence type="predicted"/>
<organism evidence="3">
    <name type="scientific">Siphoviridae sp. ctr0N4</name>
    <dbReference type="NCBI Taxonomy" id="2826473"/>
    <lineage>
        <taxon>Viruses</taxon>
        <taxon>Duplodnaviria</taxon>
        <taxon>Heunggongvirae</taxon>
        <taxon>Uroviricota</taxon>
        <taxon>Caudoviricetes</taxon>
    </lineage>
</organism>
<dbReference type="InterPro" id="IPR035412">
    <property type="entry name" value="Terminase_L_N"/>
</dbReference>
<name>A0A8S5M018_9CAUD</name>
<evidence type="ECO:0000259" key="1">
    <source>
        <dbReference type="Pfam" id="PF04466"/>
    </source>
</evidence>
<sequence>MLQRTQRTRTPERTLQYDRSFLVHERRAVPLTRLSLQELVGTGYADFWKTKKRYRVCKGSRGSKKSKTAALNLIFRLFQYPESNALCVRRYSNTLRDSVFSDLKWAIHRLGVDAYFDCTVSPMQITRRSTGQKILFRGLDDGLKITSISVDYGTLCFVWIEEAYELANEDDFNKLDMSIRGEVPDGYFKQITLTFNPWSATSWLKKRFFDTPDDEVFTKTTTWKCNEWLDEADRAIFRKMKEQNPRRYRIEGDGDWGIAEGLIYTNVVYEDFDIDALRAKPGMKSAFNLDFGFTDPNAFVCELVDDAEKKIYVFDEWYRSGATNQEIAKAIIEKGYGGQRIVCDSAEPKSIAELRQLGLKAEPSLKGRDSVNHGIQFIQNFQIVVHPRCIEFKKEIENYCWAKGRDGQPTDKPDHEFSHGMDSMRYGIGVLYGGARAEPGKARL</sequence>
<accession>A0A8S5M018</accession>
<dbReference type="Gene3D" id="3.30.420.280">
    <property type="match status" value="1"/>
</dbReference>
<dbReference type="InterPro" id="IPR027417">
    <property type="entry name" value="P-loop_NTPase"/>
</dbReference>
<dbReference type="Pfam" id="PF17288">
    <property type="entry name" value="Terminase_3C"/>
    <property type="match status" value="1"/>
</dbReference>
<dbReference type="EMBL" id="BK014786">
    <property type="protein sequence ID" value="DAD75572.1"/>
    <property type="molecule type" value="Genomic_DNA"/>
</dbReference>
<feature type="domain" description="Phage terminase large subunit C-terminal" evidence="2">
    <location>
        <begin position="290"/>
        <end position="426"/>
    </location>
</feature>
<reference evidence="3" key="1">
    <citation type="journal article" date="2021" name="Proc. Natl. Acad. Sci. U.S.A.">
        <title>A Catalog of Tens of Thousands of Viruses from Human Metagenomes Reveals Hidden Associations with Chronic Diseases.</title>
        <authorList>
            <person name="Tisza M.J."/>
            <person name="Buck C.B."/>
        </authorList>
    </citation>
    <scope>NUCLEOTIDE SEQUENCE</scope>
    <source>
        <strain evidence="3">Ctr0N4</strain>
    </source>
</reference>
<dbReference type="PANTHER" id="PTHR39184:SF1">
    <property type="entry name" value="PBSX PHAGE TERMINASE LARGE SUBUNIT"/>
    <property type="match status" value="1"/>
</dbReference>
<evidence type="ECO:0000313" key="3">
    <source>
        <dbReference type="EMBL" id="DAD75572.1"/>
    </source>
</evidence>
<feature type="domain" description="Phage terminase large subunit N-terminal" evidence="1">
    <location>
        <begin position="51"/>
        <end position="254"/>
    </location>
</feature>
<evidence type="ECO:0000259" key="2">
    <source>
        <dbReference type="Pfam" id="PF17288"/>
    </source>
</evidence>